<evidence type="ECO:0000256" key="4">
    <source>
        <dbReference type="ARBA" id="ARBA00022695"/>
    </source>
</evidence>
<keyword evidence="4" id="KW-0548">Nucleotidyltransferase</keyword>
<dbReference type="PROSITE" id="PS50044">
    <property type="entry name" value="SIGMA54_3"/>
    <property type="match status" value="1"/>
</dbReference>
<dbReference type="PANTHER" id="PTHR32248:SF4">
    <property type="entry name" value="RNA POLYMERASE SIGMA-54 FACTOR"/>
    <property type="match status" value="1"/>
</dbReference>
<evidence type="ECO:0000256" key="7">
    <source>
        <dbReference type="ARBA" id="ARBA00023125"/>
    </source>
</evidence>
<evidence type="ECO:0000256" key="9">
    <source>
        <dbReference type="SAM" id="MobiDB-lite"/>
    </source>
</evidence>
<dbReference type="InterPro" id="IPR007046">
    <property type="entry name" value="RNA_pol_sigma_54_core-bd"/>
</dbReference>
<keyword evidence="2" id="KW-0240">DNA-directed RNA polymerase</keyword>
<evidence type="ECO:0000256" key="2">
    <source>
        <dbReference type="ARBA" id="ARBA00022478"/>
    </source>
</evidence>
<dbReference type="Gene3D" id="1.10.10.1330">
    <property type="entry name" value="RNA polymerase sigma-54 factor, core-binding domain"/>
    <property type="match status" value="1"/>
</dbReference>
<accession>A0A0A2EW68</accession>
<name>A0A0A2EW68_PORCN</name>
<dbReference type="NCBIfam" id="TIGR02395">
    <property type="entry name" value="rpoN_sigma"/>
    <property type="match status" value="1"/>
</dbReference>
<dbReference type="GO" id="GO:0016779">
    <property type="term" value="F:nucleotidyltransferase activity"/>
    <property type="evidence" value="ECO:0007669"/>
    <property type="project" value="UniProtKB-KW"/>
</dbReference>
<dbReference type="Proteomes" id="UP000030125">
    <property type="component" value="Unassembled WGS sequence"/>
</dbReference>
<comment type="caution">
    <text evidence="12">The sequence shown here is derived from an EMBL/GenBank/DDBJ whole genome shotgun (WGS) entry which is preliminary data.</text>
</comment>
<dbReference type="Pfam" id="PF04963">
    <property type="entry name" value="Sigma54_CBD"/>
    <property type="match status" value="1"/>
</dbReference>
<dbReference type="AlphaFoldDB" id="A0A0A2EW68"/>
<feature type="domain" description="RNA polymerase sigma factor 54 core-binding" evidence="11">
    <location>
        <begin position="108"/>
        <end position="301"/>
    </location>
</feature>
<dbReference type="STRING" id="36874.HQ34_07295"/>
<dbReference type="Pfam" id="PF00309">
    <property type="entry name" value="Sigma54_AID"/>
    <property type="match status" value="1"/>
</dbReference>
<dbReference type="GO" id="GO:0016987">
    <property type="term" value="F:sigma factor activity"/>
    <property type="evidence" value="ECO:0007669"/>
    <property type="project" value="UniProtKB-KW"/>
</dbReference>
<dbReference type="GO" id="GO:0001216">
    <property type="term" value="F:DNA-binding transcription activator activity"/>
    <property type="evidence" value="ECO:0007669"/>
    <property type="project" value="InterPro"/>
</dbReference>
<dbReference type="Gene3D" id="1.10.10.60">
    <property type="entry name" value="Homeodomain-like"/>
    <property type="match status" value="1"/>
</dbReference>
<dbReference type="InterPro" id="IPR000394">
    <property type="entry name" value="RNA_pol_sigma_54"/>
</dbReference>
<dbReference type="RefSeq" id="WP_036851134.1">
    <property type="nucleotide sequence ID" value="NZ_JQJD01000023.1"/>
</dbReference>
<evidence type="ECO:0008006" key="14">
    <source>
        <dbReference type="Google" id="ProtNLM"/>
    </source>
</evidence>
<evidence type="ECO:0000256" key="6">
    <source>
        <dbReference type="ARBA" id="ARBA00023082"/>
    </source>
</evidence>
<dbReference type="GO" id="GO:0006352">
    <property type="term" value="P:DNA-templated transcription initiation"/>
    <property type="evidence" value="ECO:0007669"/>
    <property type="project" value="InterPro"/>
</dbReference>
<reference evidence="12 13" key="1">
    <citation type="submission" date="2014-08" db="EMBL/GenBank/DDBJ databases">
        <title>Porphyromonas cangingivalis strain:COT-109_OH1386 Genome sequencing.</title>
        <authorList>
            <person name="Wallis C."/>
            <person name="Deusch O."/>
            <person name="O'Flynn C."/>
            <person name="Davis I."/>
            <person name="Jospin G."/>
            <person name="Darling A.E."/>
            <person name="Coil D.A."/>
            <person name="Alexiev A."/>
            <person name="Horsfall A."/>
            <person name="Kirkwood N."/>
            <person name="Harris S."/>
            <person name="Eisen J.A."/>
        </authorList>
    </citation>
    <scope>NUCLEOTIDE SEQUENCE [LARGE SCALE GENOMIC DNA]</scope>
    <source>
        <strain evidence="13">COT-109 OH1386</strain>
    </source>
</reference>
<dbReference type="EMBL" id="JQJD01000023">
    <property type="protein sequence ID" value="KGN81750.1"/>
    <property type="molecule type" value="Genomic_DNA"/>
</dbReference>
<evidence type="ECO:0000256" key="5">
    <source>
        <dbReference type="ARBA" id="ARBA00023015"/>
    </source>
</evidence>
<dbReference type="PIRSF" id="PIRSF000774">
    <property type="entry name" value="RpoN"/>
    <property type="match status" value="1"/>
</dbReference>
<dbReference type="GO" id="GO:0003677">
    <property type="term" value="F:DNA binding"/>
    <property type="evidence" value="ECO:0007669"/>
    <property type="project" value="UniProtKB-KW"/>
</dbReference>
<evidence type="ECO:0000256" key="3">
    <source>
        <dbReference type="ARBA" id="ARBA00022679"/>
    </source>
</evidence>
<keyword evidence="3" id="KW-0808">Transferase</keyword>
<keyword evidence="7" id="KW-0238">DNA-binding</keyword>
<dbReference type="PRINTS" id="PR00045">
    <property type="entry name" value="SIGMA54FCT"/>
</dbReference>
<dbReference type="InterPro" id="IPR007634">
    <property type="entry name" value="RNA_pol_sigma_54_DNA-bd"/>
</dbReference>
<evidence type="ECO:0000256" key="8">
    <source>
        <dbReference type="ARBA" id="ARBA00023163"/>
    </source>
</evidence>
<keyword evidence="13" id="KW-1185">Reference proteome</keyword>
<gene>
    <name evidence="12" type="ORF">HQ35_03665</name>
</gene>
<evidence type="ECO:0000313" key="12">
    <source>
        <dbReference type="EMBL" id="KGN81750.1"/>
    </source>
</evidence>
<proteinExistence type="inferred from homology"/>
<dbReference type="GO" id="GO:0000428">
    <property type="term" value="C:DNA-directed RNA polymerase complex"/>
    <property type="evidence" value="ECO:0007669"/>
    <property type="project" value="UniProtKB-KW"/>
</dbReference>
<dbReference type="eggNOG" id="COG1508">
    <property type="taxonomic scope" value="Bacteria"/>
</dbReference>
<dbReference type="PROSITE" id="PS00718">
    <property type="entry name" value="SIGMA54_2"/>
    <property type="match status" value="1"/>
</dbReference>
<dbReference type="OrthoDB" id="9814402at2"/>
<feature type="domain" description="RNA polymerase sigma factor 54 DNA-binding" evidence="10">
    <location>
        <begin position="325"/>
        <end position="483"/>
    </location>
</feature>
<comment type="similarity">
    <text evidence="1">Belongs to the sigma-54 factor family.</text>
</comment>
<organism evidence="12 13">
    <name type="scientific">Porphyromonas cangingivalis</name>
    <dbReference type="NCBI Taxonomy" id="36874"/>
    <lineage>
        <taxon>Bacteria</taxon>
        <taxon>Pseudomonadati</taxon>
        <taxon>Bacteroidota</taxon>
        <taxon>Bacteroidia</taxon>
        <taxon>Bacteroidales</taxon>
        <taxon>Porphyromonadaceae</taxon>
        <taxon>Porphyromonas</taxon>
    </lineage>
</organism>
<evidence type="ECO:0000256" key="1">
    <source>
        <dbReference type="ARBA" id="ARBA00008798"/>
    </source>
</evidence>
<evidence type="ECO:0000259" key="10">
    <source>
        <dbReference type="Pfam" id="PF04552"/>
    </source>
</evidence>
<keyword evidence="8" id="KW-0804">Transcription</keyword>
<feature type="region of interest" description="Disordered" evidence="9">
    <location>
        <begin position="44"/>
        <end position="67"/>
    </location>
</feature>
<evidence type="ECO:0000313" key="13">
    <source>
        <dbReference type="Proteomes" id="UP000030125"/>
    </source>
</evidence>
<dbReference type="InterPro" id="IPR038709">
    <property type="entry name" value="RpoN_core-bd_sf"/>
</dbReference>
<dbReference type="Pfam" id="PF04552">
    <property type="entry name" value="Sigma54_DBD"/>
    <property type="match status" value="1"/>
</dbReference>
<evidence type="ECO:0000259" key="11">
    <source>
        <dbReference type="Pfam" id="PF04963"/>
    </source>
</evidence>
<feature type="compositionally biased region" description="Acidic residues" evidence="9">
    <location>
        <begin position="44"/>
        <end position="59"/>
    </location>
</feature>
<protein>
    <recommendedName>
        <fullName evidence="14">RNA polymerase, sigma 54 subunit, RpoN/SigL</fullName>
    </recommendedName>
</protein>
<dbReference type="PANTHER" id="PTHR32248">
    <property type="entry name" value="RNA POLYMERASE SIGMA-54 FACTOR"/>
    <property type="match status" value="1"/>
</dbReference>
<keyword evidence="6" id="KW-0731">Sigma factor</keyword>
<keyword evidence="5" id="KW-0805">Transcription regulation</keyword>
<sequence length="485" mass="55071">MAEHTGTLKQKLSQRLSTRQVQLMQMLTLPVTELEQRIKEELEDNPALEEGTDLQDAEIPDNGLDDGSALTEAEMILGDYADIDDVPDYKLRQIERSSGVSPSDIPFADEESLQENLRAQLLLTSLSEDERRVAEFIIGSLDDDGILRRDLESLMDDLAIYHSIYINEDELAYIESVLRTLDPPGVASRSVQGCLLAQLDRRQDPSPATRLAREIIADHFDLFASKAYDKLRTLLDVDDEELRQAIKIITRLNPSPGLDYTGRLQDNLSIIIPDFVVTEQEGTLVVSLNHSDIPDVRVSREFTDRMKDYTGDLRKVDRGSREAAKFVKQKIDDARWFVDMIHQRNTTLLSTMTAIVDKQREYFLTGDLALLRPMILKDIADLIGADISTVSRVTSTKYVQTDFGVFPLKYFFSESATTDDGEEISTHRVRELIAELIANEDKTHPINDDQLTERLKEEGFIVARRTVAKYRDRLGIPVARLRKEI</sequence>